<name>A0A1B8ZFB4_9FLAO</name>
<dbReference type="NCBIfam" id="TIGR01200">
    <property type="entry name" value="GLPGLI"/>
    <property type="match status" value="1"/>
</dbReference>
<accession>A0A1B8ZFB4</accession>
<dbReference type="Proteomes" id="UP000093432">
    <property type="component" value="Unassembled WGS sequence"/>
</dbReference>
<dbReference type="InterPro" id="IPR005901">
    <property type="entry name" value="GLPGLI"/>
</dbReference>
<organism evidence="1 2">
    <name type="scientific">Chryseobacterium arthrosphaerae</name>
    <dbReference type="NCBI Taxonomy" id="651561"/>
    <lineage>
        <taxon>Bacteria</taxon>
        <taxon>Pseudomonadati</taxon>
        <taxon>Bacteroidota</taxon>
        <taxon>Flavobacteriia</taxon>
        <taxon>Flavobacteriales</taxon>
        <taxon>Weeksellaceae</taxon>
        <taxon>Chryseobacterium group</taxon>
        <taxon>Chryseobacterium</taxon>
    </lineage>
</organism>
<dbReference type="Pfam" id="PF09697">
    <property type="entry name" value="Porph_ging"/>
    <property type="match status" value="1"/>
</dbReference>
<dbReference type="OrthoDB" id="1440774at2"/>
<dbReference type="STRING" id="651561.BBI00_20160"/>
<protein>
    <submittedName>
        <fullName evidence="1">GLPGLI family protein</fullName>
    </submittedName>
</protein>
<reference evidence="2" key="1">
    <citation type="submission" date="2016-07" db="EMBL/GenBank/DDBJ databases">
        <authorList>
            <person name="Florea S."/>
            <person name="Webb J.S."/>
            <person name="Jaromczyk J."/>
            <person name="Schardl C.L."/>
        </authorList>
    </citation>
    <scope>NUCLEOTIDE SEQUENCE [LARGE SCALE GENOMIC DNA]</scope>
    <source>
        <strain evidence="2">CC-VM-7</strain>
    </source>
</reference>
<gene>
    <name evidence="1" type="ORF">BBI00_20160</name>
</gene>
<proteinExistence type="predicted"/>
<sequence>MKAMAKKYTLFFLLLYISFFVAQNLTVSYELNFKPSVVRKDSARSKLYFLDILNTESVFREAMRRESDSLMYYGNGFGLGYPANINEQLYIKKDLNQLLVFKYLVSPISRDIFYVKINEPLNWKLSEENKTIGNIKCQKAEVDYGGRVWIAWFAKEIPFQEGPYIFNGLPGLIVEIYDDHKDYLFKLIKIKKNKHKNLFVMKGGKEVSWEELAKFQQDYYTDPYSFTKSQSIKVMTDDGNGGLKKVDLRETAVSLRNNLKEYNNVIELNRKIDYK</sequence>
<comment type="caution">
    <text evidence="1">The sequence shown here is derived from an EMBL/GenBank/DDBJ whole genome shotgun (WGS) entry which is preliminary data.</text>
</comment>
<dbReference type="EMBL" id="MAYG01000023">
    <property type="protein sequence ID" value="OCA70298.1"/>
    <property type="molecule type" value="Genomic_DNA"/>
</dbReference>
<evidence type="ECO:0000313" key="1">
    <source>
        <dbReference type="EMBL" id="OCA70298.1"/>
    </source>
</evidence>
<evidence type="ECO:0000313" key="2">
    <source>
        <dbReference type="Proteomes" id="UP000093432"/>
    </source>
</evidence>
<dbReference type="AlphaFoldDB" id="A0A1B8ZFB4"/>